<dbReference type="EMBL" id="LN649231">
    <property type="protein sequence ID" value="CEI68889.1"/>
    <property type="molecule type" value="Genomic_DNA"/>
</dbReference>
<feature type="transmembrane region" description="Helical" evidence="2">
    <location>
        <begin position="85"/>
        <end position="104"/>
    </location>
</feature>
<dbReference type="Proteomes" id="UP000245910">
    <property type="component" value="Chromosome III"/>
</dbReference>
<evidence type="ECO:0000256" key="2">
    <source>
        <dbReference type="SAM" id="Phobius"/>
    </source>
</evidence>
<keyword evidence="2" id="KW-0472">Membrane</keyword>
<proteinExistence type="predicted"/>
<protein>
    <submittedName>
        <fullName evidence="3">Uncharacterized protein</fullName>
    </submittedName>
</protein>
<name>A0A2L2TFZ5_9HYPO</name>
<feature type="compositionally biased region" description="Low complexity" evidence="1">
    <location>
        <begin position="18"/>
        <end position="29"/>
    </location>
</feature>
<sequence length="126" mass="13745">MHKEDHGRRKPKQIVSTAGSNGNGNANFNQQHGEVSSGPVDFCEVFRSGNAVSLMHLGIPAHATATELEMRASLRGRSPHRLTTPMPIVSVGWLAALASLLLLARHTHVADRMFLVEQNTKSQISR</sequence>
<keyword evidence="2" id="KW-0812">Transmembrane</keyword>
<keyword evidence="2" id="KW-1133">Transmembrane helix</keyword>
<accession>A0A2L2TFZ5</accession>
<organism evidence="3 4">
    <name type="scientific">Fusarium venenatum</name>
    <dbReference type="NCBI Taxonomy" id="56646"/>
    <lineage>
        <taxon>Eukaryota</taxon>
        <taxon>Fungi</taxon>
        <taxon>Dikarya</taxon>
        <taxon>Ascomycota</taxon>
        <taxon>Pezizomycotina</taxon>
        <taxon>Sordariomycetes</taxon>
        <taxon>Hypocreomycetidae</taxon>
        <taxon>Hypocreales</taxon>
        <taxon>Nectriaceae</taxon>
        <taxon>Fusarium</taxon>
    </lineage>
</organism>
<dbReference type="AlphaFoldDB" id="A0A2L2TFZ5"/>
<keyword evidence="4" id="KW-1185">Reference proteome</keyword>
<evidence type="ECO:0000313" key="3">
    <source>
        <dbReference type="EMBL" id="CEI68889.1"/>
    </source>
</evidence>
<feature type="region of interest" description="Disordered" evidence="1">
    <location>
        <begin position="1"/>
        <end position="35"/>
    </location>
</feature>
<evidence type="ECO:0000256" key="1">
    <source>
        <dbReference type="SAM" id="MobiDB-lite"/>
    </source>
</evidence>
<reference evidence="4" key="1">
    <citation type="submission" date="2014-10" db="EMBL/GenBank/DDBJ databases">
        <authorList>
            <person name="King R."/>
        </authorList>
    </citation>
    <scope>NUCLEOTIDE SEQUENCE [LARGE SCALE GENOMIC DNA]</scope>
    <source>
        <strain evidence="4">A3/5</strain>
    </source>
</reference>
<evidence type="ECO:0000313" key="4">
    <source>
        <dbReference type="Proteomes" id="UP000245910"/>
    </source>
</evidence>